<keyword evidence="5" id="KW-1185">Reference proteome</keyword>
<sequence length="205" mass="24018">MLPFGHAPNLTETETQRYDNFWKLQSASDLCFPFNTEISESKVVFPMQKKDLSLFDREISPLIISREEVITVHPDWTLERALLVLTRKGYASVPVIDDEDRVEGVISKTNILDFMLNSNDFRFHRLSEFQVCHAMNKNHSAILPNSIFSFAFDVLLDRPYIPIIDFDNRFMGILTRRVLMEKVTEFFQQEFLEDMVERQKEGQTS</sequence>
<proteinExistence type="predicted"/>
<dbReference type="InterPro" id="IPR046342">
    <property type="entry name" value="CBS_dom_sf"/>
</dbReference>
<dbReference type="Pfam" id="PF00571">
    <property type="entry name" value="CBS"/>
    <property type="match status" value="1"/>
</dbReference>
<evidence type="ECO:0000313" key="5">
    <source>
        <dbReference type="Proteomes" id="UP000315636"/>
    </source>
</evidence>
<dbReference type="Proteomes" id="UP000315636">
    <property type="component" value="Unassembled WGS sequence"/>
</dbReference>
<name>A0A521D0Y5_9BACL</name>
<evidence type="ECO:0000256" key="1">
    <source>
        <dbReference type="ARBA" id="ARBA00023122"/>
    </source>
</evidence>
<evidence type="ECO:0000256" key="2">
    <source>
        <dbReference type="PROSITE-ProRule" id="PRU00703"/>
    </source>
</evidence>
<dbReference type="PROSITE" id="PS51371">
    <property type="entry name" value="CBS"/>
    <property type="match status" value="1"/>
</dbReference>
<accession>A0A521D0Y5</accession>
<dbReference type="Gene3D" id="3.10.580.10">
    <property type="entry name" value="CBS-domain"/>
    <property type="match status" value="1"/>
</dbReference>
<dbReference type="InterPro" id="IPR051257">
    <property type="entry name" value="Diverse_CBS-Domain"/>
</dbReference>
<feature type="domain" description="CBS" evidence="3">
    <location>
        <begin position="64"/>
        <end position="121"/>
    </location>
</feature>
<keyword evidence="1 2" id="KW-0129">CBS domain</keyword>
<dbReference type="SMART" id="SM00116">
    <property type="entry name" value="CBS"/>
    <property type="match status" value="1"/>
</dbReference>
<evidence type="ECO:0000313" key="4">
    <source>
        <dbReference type="EMBL" id="SMO65346.1"/>
    </source>
</evidence>
<protein>
    <submittedName>
        <fullName evidence="4">CBS domain-containing protein</fullName>
    </submittedName>
</protein>
<dbReference type="InterPro" id="IPR000644">
    <property type="entry name" value="CBS_dom"/>
</dbReference>
<dbReference type="EMBL" id="FXTI01000005">
    <property type="protein sequence ID" value="SMO65346.1"/>
    <property type="molecule type" value="Genomic_DNA"/>
</dbReference>
<evidence type="ECO:0000259" key="3">
    <source>
        <dbReference type="PROSITE" id="PS51371"/>
    </source>
</evidence>
<gene>
    <name evidence="4" type="ORF">SAMN06264849_10529</name>
</gene>
<dbReference type="PANTHER" id="PTHR43080:SF30">
    <property type="entry name" value="CYCLIC DI-AMP RECEPTOR B"/>
    <property type="match status" value="1"/>
</dbReference>
<dbReference type="SUPFAM" id="SSF54631">
    <property type="entry name" value="CBS-domain pair"/>
    <property type="match status" value="1"/>
</dbReference>
<reference evidence="4 5" key="1">
    <citation type="submission" date="2017-05" db="EMBL/GenBank/DDBJ databases">
        <authorList>
            <person name="Varghese N."/>
            <person name="Submissions S."/>
        </authorList>
    </citation>
    <scope>NUCLEOTIDE SEQUENCE [LARGE SCALE GENOMIC DNA]</scope>
    <source>
        <strain evidence="4 5">DSM 45474</strain>
    </source>
</reference>
<dbReference type="AlphaFoldDB" id="A0A521D0Y5"/>
<organism evidence="4 5">
    <name type="scientific">Melghirimyces algeriensis</name>
    <dbReference type="NCBI Taxonomy" id="910412"/>
    <lineage>
        <taxon>Bacteria</taxon>
        <taxon>Bacillati</taxon>
        <taxon>Bacillota</taxon>
        <taxon>Bacilli</taxon>
        <taxon>Bacillales</taxon>
        <taxon>Thermoactinomycetaceae</taxon>
        <taxon>Melghirimyces</taxon>
    </lineage>
</organism>
<dbReference type="PANTHER" id="PTHR43080">
    <property type="entry name" value="CBS DOMAIN-CONTAINING PROTEIN CBSX3, MITOCHONDRIAL"/>
    <property type="match status" value="1"/>
</dbReference>